<dbReference type="AlphaFoldDB" id="A0A1Y2BXN5"/>
<name>A0A1Y2BXN5_9FUNG</name>
<feature type="non-terminal residue" evidence="2">
    <location>
        <position position="1"/>
    </location>
</feature>
<keyword evidence="1" id="KW-1133">Transmembrane helix</keyword>
<dbReference type="EMBL" id="MCGO01000039">
    <property type="protein sequence ID" value="ORY39506.1"/>
    <property type="molecule type" value="Genomic_DNA"/>
</dbReference>
<protein>
    <submittedName>
        <fullName evidence="2">Uncharacterized protein</fullName>
    </submittedName>
</protein>
<comment type="caution">
    <text evidence="2">The sequence shown here is derived from an EMBL/GenBank/DDBJ whole genome shotgun (WGS) entry which is preliminary data.</text>
</comment>
<keyword evidence="1" id="KW-0472">Membrane</keyword>
<gene>
    <name evidence="2" type="ORF">BCR33DRAFT_719981</name>
</gene>
<keyword evidence="3" id="KW-1185">Reference proteome</keyword>
<evidence type="ECO:0000313" key="3">
    <source>
        <dbReference type="Proteomes" id="UP000193642"/>
    </source>
</evidence>
<evidence type="ECO:0000313" key="2">
    <source>
        <dbReference type="EMBL" id="ORY39506.1"/>
    </source>
</evidence>
<sequence>VLTGPQTIAVVGIGVGGVVVIVGMCLCYFWFRRNQISAEKDSAAFFPLQALLHRHPLERLKTVESAATVIRAKQPLVSQAISPNESISIKPPAYS</sequence>
<evidence type="ECO:0000256" key="1">
    <source>
        <dbReference type="SAM" id="Phobius"/>
    </source>
</evidence>
<accession>A0A1Y2BXN5</accession>
<proteinExistence type="predicted"/>
<organism evidence="2 3">
    <name type="scientific">Rhizoclosmatium globosum</name>
    <dbReference type="NCBI Taxonomy" id="329046"/>
    <lineage>
        <taxon>Eukaryota</taxon>
        <taxon>Fungi</taxon>
        <taxon>Fungi incertae sedis</taxon>
        <taxon>Chytridiomycota</taxon>
        <taxon>Chytridiomycota incertae sedis</taxon>
        <taxon>Chytridiomycetes</taxon>
        <taxon>Chytridiales</taxon>
        <taxon>Chytriomycetaceae</taxon>
        <taxon>Rhizoclosmatium</taxon>
    </lineage>
</organism>
<keyword evidence="1" id="KW-0812">Transmembrane</keyword>
<feature type="transmembrane region" description="Helical" evidence="1">
    <location>
        <begin position="6"/>
        <end position="31"/>
    </location>
</feature>
<dbReference type="Proteomes" id="UP000193642">
    <property type="component" value="Unassembled WGS sequence"/>
</dbReference>
<reference evidence="2 3" key="1">
    <citation type="submission" date="2016-07" db="EMBL/GenBank/DDBJ databases">
        <title>Pervasive Adenine N6-methylation of Active Genes in Fungi.</title>
        <authorList>
            <consortium name="DOE Joint Genome Institute"/>
            <person name="Mondo S.J."/>
            <person name="Dannebaum R.O."/>
            <person name="Kuo R.C."/>
            <person name="Labutti K."/>
            <person name="Haridas S."/>
            <person name="Kuo A."/>
            <person name="Salamov A."/>
            <person name="Ahrendt S.R."/>
            <person name="Lipzen A."/>
            <person name="Sullivan W."/>
            <person name="Andreopoulos W.B."/>
            <person name="Clum A."/>
            <person name="Lindquist E."/>
            <person name="Daum C."/>
            <person name="Ramamoorthy G.K."/>
            <person name="Gryganskyi A."/>
            <person name="Culley D."/>
            <person name="Magnuson J.K."/>
            <person name="James T.Y."/>
            <person name="O'Malley M.A."/>
            <person name="Stajich J.E."/>
            <person name="Spatafora J.W."/>
            <person name="Visel A."/>
            <person name="Grigoriev I.V."/>
        </authorList>
    </citation>
    <scope>NUCLEOTIDE SEQUENCE [LARGE SCALE GENOMIC DNA]</scope>
    <source>
        <strain evidence="2 3">JEL800</strain>
    </source>
</reference>